<evidence type="ECO:0000313" key="2">
    <source>
        <dbReference type="EMBL" id="HIW79399.1"/>
    </source>
</evidence>
<proteinExistence type="predicted"/>
<evidence type="ECO:0000313" key="3">
    <source>
        <dbReference type="Proteomes" id="UP000824264"/>
    </source>
</evidence>
<protein>
    <submittedName>
        <fullName evidence="2">Uncharacterized protein</fullName>
    </submittedName>
</protein>
<feature type="transmembrane region" description="Helical" evidence="1">
    <location>
        <begin position="6"/>
        <end position="28"/>
    </location>
</feature>
<evidence type="ECO:0000256" key="1">
    <source>
        <dbReference type="SAM" id="Phobius"/>
    </source>
</evidence>
<reference evidence="2" key="1">
    <citation type="journal article" date="2021" name="PeerJ">
        <title>Extensive microbial diversity within the chicken gut microbiome revealed by metagenomics and culture.</title>
        <authorList>
            <person name="Gilroy R."/>
            <person name="Ravi A."/>
            <person name="Getino M."/>
            <person name="Pursley I."/>
            <person name="Horton D.L."/>
            <person name="Alikhan N.F."/>
            <person name="Baker D."/>
            <person name="Gharbi K."/>
            <person name="Hall N."/>
            <person name="Watson M."/>
            <person name="Adriaenssens E.M."/>
            <person name="Foster-Nyarko E."/>
            <person name="Jarju S."/>
            <person name="Secka A."/>
            <person name="Antonio M."/>
            <person name="Oren A."/>
            <person name="Chaudhuri R.R."/>
            <person name="La Ragione R."/>
            <person name="Hildebrand F."/>
            <person name="Pallen M.J."/>
        </authorList>
    </citation>
    <scope>NUCLEOTIDE SEQUENCE</scope>
    <source>
        <strain evidence="2">ChiSxjej5B17-1746</strain>
    </source>
</reference>
<keyword evidence="1" id="KW-0812">Transmembrane</keyword>
<organism evidence="2 3">
    <name type="scientific">Candidatus Bilophila faecipullorum</name>
    <dbReference type="NCBI Taxonomy" id="2838482"/>
    <lineage>
        <taxon>Bacteria</taxon>
        <taxon>Pseudomonadati</taxon>
        <taxon>Thermodesulfobacteriota</taxon>
        <taxon>Desulfovibrionia</taxon>
        <taxon>Desulfovibrionales</taxon>
        <taxon>Desulfovibrionaceae</taxon>
        <taxon>Bilophila</taxon>
    </lineage>
</organism>
<keyword evidence="1" id="KW-1133">Transmembrane helix</keyword>
<sequence>MTPLQVDAQALLLGLLGMVCGLLVYWGTRLEQRVDELKARQCLLAEEMHKSYVPREDCRERTGQILGGLERADEKLDRIADAIRTGGR</sequence>
<dbReference type="EMBL" id="DXGI01000363">
    <property type="protein sequence ID" value="HIW79399.1"/>
    <property type="molecule type" value="Genomic_DNA"/>
</dbReference>
<keyword evidence="1" id="KW-0472">Membrane</keyword>
<gene>
    <name evidence="2" type="ORF">H9874_09695</name>
</gene>
<name>A0A9D1R182_9BACT</name>
<reference evidence="2" key="2">
    <citation type="submission" date="2021-04" db="EMBL/GenBank/DDBJ databases">
        <authorList>
            <person name="Gilroy R."/>
        </authorList>
    </citation>
    <scope>NUCLEOTIDE SEQUENCE</scope>
    <source>
        <strain evidence="2">ChiSxjej5B17-1746</strain>
    </source>
</reference>
<comment type="caution">
    <text evidence="2">The sequence shown here is derived from an EMBL/GenBank/DDBJ whole genome shotgun (WGS) entry which is preliminary data.</text>
</comment>
<dbReference type="Proteomes" id="UP000824264">
    <property type="component" value="Unassembled WGS sequence"/>
</dbReference>
<dbReference type="AlphaFoldDB" id="A0A9D1R182"/>
<accession>A0A9D1R182</accession>